<protein>
    <submittedName>
        <fullName evidence="2">Xylose isomerase domain-containing protein TIM barrel</fullName>
    </submittedName>
</protein>
<keyword evidence="2" id="KW-0413">Isomerase</keyword>
<gene>
    <name evidence="2" type="ordered locus">Hprae_0864</name>
</gene>
<dbReference type="InterPro" id="IPR050312">
    <property type="entry name" value="IolE/XylAMocC-like"/>
</dbReference>
<dbReference type="EMBL" id="CP002175">
    <property type="protein sequence ID" value="ADO77018.1"/>
    <property type="molecule type" value="Genomic_DNA"/>
</dbReference>
<dbReference type="RefSeq" id="WP_014553051.1">
    <property type="nucleotide sequence ID" value="NC_017455.1"/>
</dbReference>
<dbReference type="HOGENOM" id="CLU_050006_6_3_9"/>
<proteinExistence type="predicted"/>
<name>E3DRB2_HALPG</name>
<reference evidence="3" key="1">
    <citation type="submission" date="2010-10" db="EMBL/GenBank/DDBJ databases">
        <title>The complete genome of Halanaerobium praevalens DSM 2228.</title>
        <authorList>
            <consortium name="US DOE Joint Genome Institute (JGI-PGF)"/>
            <person name="Lucas S."/>
            <person name="Copeland A."/>
            <person name="Lapidus A."/>
            <person name="Glavina del Rio T."/>
            <person name="Dalin E."/>
            <person name="Tice H."/>
            <person name="Bruce D."/>
            <person name="Goodwin L."/>
            <person name="Pitluck S."/>
            <person name="Kyrpides N."/>
            <person name="Mavromatis K."/>
            <person name="Ivanova N."/>
            <person name="Ovchinnikova G."/>
            <person name="Chertkov O."/>
            <person name="Detter J.C."/>
            <person name="Han C."/>
            <person name="Larimer F."/>
            <person name="Land M."/>
            <person name="Hauser L."/>
            <person name="Markowitz V."/>
            <person name="Cheng J.-F."/>
            <person name="Hugenholtz P."/>
            <person name="Woyke T."/>
            <person name="Wu D."/>
            <person name="Tindall B."/>
            <person name="Pomrenke H.G."/>
            <person name="Brambilla E."/>
            <person name="Klenk H.-P."/>
            <person name="Eisen J.A."/>
        </authorList>
    </citation>
    <scope>NUCLEOTIDE SEQUENCE [LARGE SCALE GENOMIC DNA]</scope>
    <source>
        <strain evidence="3">ATCC 33744 / DSM 2228 / GSL</strain>
    </source>
</reference>
<evidence type="ECO:0000313" key="2">
    <source>
        <dbReference type="EMBL" id="ADO77018.1"/>
    </source>
</evidence>
<dbReference type="InterPro" id="IPR036237">
    <property type="entry name" value="Xyl_isomerase-like_sf"/>
</dbReference>
<dbReference type="InterPro" id="IPR013022">
    <property type="entry name" value="Xyl_isomerase-like_TIM-brl"/>
</dbReference>
<dbReference type="Gene3D" id="3.20.20.150">
    <property type="entry name" value="Divalent-metal-dependent TIM barrel enzymes"/>
    <property type="match status" value="1"/>
</dbReference>
<accession>E3DRB2</accession>
<dbReference type="SUPFAM" id="SSF51658">
    <property type="entry name" value="Xylose isomerase-like"/>
    <property type="match status" value="1"/>
</dbReference>
<evidence type="ECO:0000259" key="1">
    <source>
        <dbReference type="Pfam" id="PF01261"/>
    </source>
</evidence>
<evidence type="ECO:0000313" key="3">
    <source>
        <dbReference type="Proteomes" id="UP000006866"/>
    </source>
</evidence>
<dbReference type="PANTHER" id="PTHR12110:SF21">
    <property type="entry name" value="XYLOSE ISOMERASE-LIKE TIM BARREL DOMAIN-CONTAINING PROTEIN"/>
    <property type="match status" value="1"/>
</dbReference>
<organism evidence="2 3">
    <name type="scientific">Halanaerobium praevalens (strain ATCC 33744 / DSM 2228 / GSL)</name>
    <dbReference type="NCBI Taxonomy" id="572479"/>
    <lineage>
        <taxon>Bacteria</taxon>
        <taxon>Bacillati</taxon>
        <taxon>Bacillota</taxon>
        <taxon>Clostridia</taxon>
        <taxon>Halanaerobiales</taxon>
        <taxon>Halanaerobiaceae</taxon>
        <taxon>Halanaerobium</taxon>
    </lineage>
</organism>
<dbReference type="Pfam" id="PF01261">
    <property type="entry name" value="AP_endonuc_2"/>
    <property type="match status" value="1"/>
</dbReference>
<keyword evidence="3" id="KW-1185">Reference proteome</keyword>
<dbReference type="STRING" id="572479.Hprae_0864"/>
<feature type="domain" description="Xylose isomerase-like TIM barrel" evidence="1">
    <location>
        <begin position="27"/>
        <end position="243"/>
    </location>
</feature>
<dbReference type="PANTHER" id="PTHR12110">
    <property type="entry name" value="HYDROXYPYRUVATE ISOMERASE"/>
    <property type="match status" value="1"/>
</dbReference>
<dbReference type="PATRIC" id="fig|572479.3.peg.873"/>
<dbReference type="GO" id="GO:0016853">
    <property type="term" value="F:isomerase activity"/>
    <property type="evidence" value="ECO:0007669"/>
    <property type="project" value="UniProtKB-KW"/>
</dbReference>
<reference evidence="2 3" key="2">
    <citation type="journal article" date="2011" name="Stand. Genomic Sci.">
        <title>Complete genome sequence of the extremely halophilic Halanaerobium praevalens type strain (GSL).</title>
        <authorList>
            <person name="Ivanova N."/>
            <person name="Sikorski J."/>
            <person name="Chertkov O."/>
            <person name="Nolan M."/>
            <person name="Lucas S."/>
            <person name="Hammon N."/>
            <person name="Deshpande S."/>
            <person name="Cheng J.F."/>
            <person name="Tapia R."/>
            <person name="Han C."/>
            <person name="Goodwin L."/>
            <person name="Pitluck S."/>
            <person name="Huntemann M."/>
            <person name="Liolios K."/>
            <person name="Pagani I."/>
            <person name="Mavromatis K."/>
            <person name="Ovchinikova G."/>
            <person name="Pati A."/>
            <person name="Chen A."/>
            <person name="Palaniappan K."/>
            <person name="Land M."/>
            <person name="Hauser L."/>
            <person name="Brambilla E.M."/>
            <person name="Kannan K.P."/>
            <person name="Rohde M."/>
            <person name="Tindall B.J."/>
            <person name="Goker M."/>
            <person name="Detter J.C."/>
            <person name="Woyke T."/>
            <person name="Bristow J."/>
            <person name="Eisen J.A."/>
            <person name="Markowitz V."/>
            <person name="Hugenholtz P."/>
            <person name="Kyrpides N.C."/>
            <person name="Klenk H.P."/>
            <person name="Lapidus A."/>
        </authorList>
    </citation>
    <scope>NUCLEOTIDE SEQUENCE [LARGE SCALE GENOMIC DNA]</scope>
    <source>
        <strain evidence="3">ATCC 33744 / DSM 2228 / GSL</strain>
    </source>
</reference>
<sequence length="271" mass="32069">MKLSYSTLACPEWNFDKIIKFAKINFYDGVELRICESQINANLDPRKVKRIKNKFFINKLEIACLSAYTNFNNPDYNTRKENILKLKEIIDLASALGAKYVRTFGSNTNNDIKKSKIIFWIQEAFKELDRYADKKNVKILLETHDDLSTGYDVHKIFKNKEFDNCGVLWDIAHSIRAGEDILTTLEYLKDYIYHIHIKDWIKLNEEKDYYVLLGAGVLPVEKLLLELKKIKYNGYLSLEWEKIWIPEIEESDIAIMQYSKKMNYYFQKLNL</sequence>
<dbReference type="Proteomes" id="UP000006866">
    <property type="component" value="Chromosome"/>
</dbReference>
<dbReference type="KEGG" id="hpk:Hprae_0864"/>
<dbReference type="eggNOG" id="COG1082">
    <property type="taxonomic scope" value="Bacteria"/>
</dbReference>
<dbReference type="AlphaFoldDB" id="E3DRB2"/>